<protein>
    <submittedName>
        <fullName evidence="1">Uncharacterized protein</fullName>
    </submittedName>
</protein>
<accession>A0A2P2QIL0</accession>
<organism evidence="1">
    <name type="scientific">Rhizophora mucronata</name>
    <name type="common">Asiatic mangrove</name>
    <dbReference type="NCBI Taxonomy" id="61149"/>
    <lineage>
        <taxon>Eukaryota</taxon>
        <taxon>Viridiplantae</taxon>
        <taxon>Streptophyta</taxon>
        <taxon>Embryophyta</taxon>
        <taxon>Tracheophyta</taxon>
        <taxon>Spermatophyta</taxon>
        <taxon>Magnoliopsida</taxon>
        <taxon>eudicotyledons</taxon>
        <taxon>Gunneridae</taxon>
        <taxon>Pentapetalae</taxon>
        <taxon>rosids</taxon>
        <taxon>fabids</taxon>
        <taxon>Malpighiales</taxon>
        <taxon>Rhizophoraceae</taxon>
        <taxon>Rhizophora</taxon>
    </lineage>
</organism>
<dbReference type="EMBL" id="GGEC01086349">
    <property type="protein sequence ID" value="MBX66833.1"/>
    <property type="molecule type" value="Transcribed_RNA"/>
</dbReference>
<name>A0A2P2QIL0_RHIMU</name>
<proteinExistence type="predicted"/>
<sequence>MHSQNALTNIRTKANFPAYKYQNSPQNGKLLTCVPQKTLEKVILANIF</sequence>
<evidence type="ECO:0000313" key="1">
    <source>
        <dbReference type="EMBL" id="MBX66833.1"/>
    </source>
</evidence>
<dbReference type="AlphaFoldDB" id="A0A2P2QIL0"/>
<reference evidence="1" key="1">
    <citation type="submission" date="2018-02" db="EMBL/GenBank/DDBJ databases">
        <title>Rhizophora mucronata_Transcriptome.</title>
        <authorList>
            <person name="Meera S.P."/>
            <person name="Sreeshan A."/>
            <person name="Augustine A."/>
        </authorList>
    </citation>
    <scope>NUCLEOTIDE SEQUENCE</scope>
    <source>
        <tissue evidence="1">Leaf</tissue>
    </source>
</reference>